<dbReference type="GO" id="GO:0033856">
    <property type="term" value="F:pyridoxine 5'-phosphate synthase activity"/>
    <property type="evidence" value="ECO:0007669"/>
    <property type="project" value="UniProtKB-EC"/>
</dbReference>
<keyword evidence="3" id="KW-0664">Pyridoxine biosynthesis</keyword>
<dbReference type="NCBIfam" id="TIGR00559">
    <property type="entry name" value="pdxJ"/>
    <property type="match status" value="1"/>
</dbReference>
<accession>A0A1W1DKA3</accession>
<dbReference type="EMBL" id="FPHQ01000115">
    <property type="protein sequence ID" value="SFV76415.1"/>
    <property type="molecule type" value="Genomic_DNA"/>
</dbReference>
<dbReference type="EC" id="2.6.99.2" evidence="5"/>
<dbReference type="AlphaFoldDB" id="A0A1W1DKA3"/>
<dbReference type="EMBL" id="FPHW01000053">
    <property type="protein sequence ID" value="SFV83668.1"/>
    <property type="molecule type" value="Genomic_DNA"/>
</dbReference>
<dbReference type="InterPro" id="IPR013785">
    <property type="entry name" value="Aldolase_TIM"/>
</dbReference>
<reference evidence="5" key="1">
    <citation type="submission" date="2016-10" db="EMBL/GenBank/DDBJ databases">
        <authorList>
            <person name="de Groot N.N."/>
        </authorList>
    </citation>
    <scope>NUCLEOTIDE SEQUENCE</scope>
</reference>
<dbReference type="PANTHER" id="PTHR30456">
    <property type="entry name" value="PYRIDOXINE 5'-PHOSPHATE SYNTHASE"/>
    <property type="match status" value="1"/>
</dbReference>
<organism evidence="5">
    <name type="scientific">hydrothermal vent metagenome</name>
    <dbReference type="NCBI Taxonomy" id="652676"/>
    <lineage>
        <taxon>unclassified sequences</taxon>
        <taxon>metagenomes</taxon>
        <taxon>ecological metagenomes</taxon>
    </lineage>
</organism>
<dbReference type="InterPro" id="IPR004569">
    <property type="entry name" value="PyrdxlP_synth_PdxJ"/>
</dbReference>
<dbReference type="EMBL" id="FPHT01000200">
    <property type="protein sequence ID" value="SFV81835.1"/>
    <property type="molecule type" value="Genomic_DNA"/>
</dbReference>
<evidence type="ECO:0000256" key="1">
    <source>
        <dbReference type="ARBA" id="ARBA00022490"/>
    </source>
</evidence>
<name>A0A1W1DKA3_9ZZZZ</name>
<dbReference type="InterPro" id="IPR036130">
    <property type="entry name" value="Pyridoxine-5'_phos_synth"/>
</dbReference>
<sequence length="242" mass="26622">MSIFLGVNIDHIATIREARGTNYPSPVEGALLCEKSGADSITLHLREDRRHIQDADVEILRDQLTTKMNLEMAATDEMVSIAGNIKPQDCCLVPEKREELTTEGGLDVASQISRMTDVCARLAESNVIVSLFIDAQKDQIDAAKQCGAPVIELHTGHYADTKTDEEQLVEFNRIKEMATYAHSIGLQVNAGHGLTMENTTEIAQLPEIVELNIGHSIIARAVFIGLEAATREMKNLMLEARV</sequence>
<protein>
    <submittedName>
        <fullName evidence="5">Pyridoxine 5'-phosphate synthase</fullName>
        <ecNumber evidence="5">2.6.99.2</ecNumber>
    </submittedName>
</protein>
<dbReference type="PANTHER" id="PTHR30456:SF0">
    <property type="entry name" value="PYRIDOXINE 5'-PHOSPHATE SYNTHASE"/>
    <property type="match status" value="1"/>
</dbReference>
<evidence type="ECO:0000313" key="4">
    <source>
        <dbReference type="EMBL" id="SFV76415.1"/>
    </source>
</evidence>
<keyword evidence="2 5" id="KW-0808">Transferase</keyword>
<dbReference type="SUPFAM" id="SSF63892">
    <property type="entry name" value="Pyridoxine 5'-phosphate synthase"/>
    <property type="match status" value="1"/>
</dbReference>
<evidence type="ECO:0000313" key="5">
    <source>
        <dbReference type="EMBL" id="SFV81835.1"/>
    </source>
</evidence>
<dbReference type="Gene3D" id="3.20.20.70">
    <property type="entry name" value="Aldolase class I"/>
    <property type="match status" value="1"/>
</dbReference>
<dbReference type="NCBIfam" id="NF003627">
    <property type="entry name" value="PRK05265.1-5"/>
    <property type="match status" value="1"/>
</dbReference>
<dbReference type="CDD" id="cd00003">
    <property type="entry name" value="PNPsynthase"/>
    <property type="match status" value="1"/>
</dbReference>
<dbReference type="Pfam" id="PF03740">
    <property type="entry name" value="PdxJ"/>
    <property type="match status" value="1"/>
</dbReference>
<dbReference type="GO" id="GO:0008615">
    <property type="term" value="P:pyridoxine biosynthetic process"/>
    <property type="evidence" value="ECO:0007669"/>
    <property type="project" value="UniProtKB-KW"/>
</dbReference>
<dbReference type="NCBIfam" id="NF003625">
    <property type="entry name" value="PRK05265.1-3"/>
    <property type="match status" value="1"/>
</dbReference>
<gene>
    <name evidence="4" type="ORF">MNB_SUP05-10-1018</name>
    <name evidence="5" type="ORF">MNB_SUP05-12-1018</name>
    <name evidence="6" type="ORF">MNB_SUP05-7-1295</name>
</gene>
<dbReference type="HAMAP" id="MF_00279">
    <property type="entry name" value="PdxJ"/>
    <property type="match status" value="1"/>
</dbReference>
<dbReference type="FunFam" id="3.20.20.70:FF:000042">
    <property type="entry name" value="Pyridoxine 5'-phosphate synthase"/>
    <property type="match status" value="1"/>
</dbReference>
<evidence type="ECO:0000256" key="3">
    <source>
        <dbReference type="ARBA" id="ARBA00023096"/>
    </source>
</evidence>
<evidence type="ECO:0000256" key="2">
    <source>
        <dbReference type="ARBA" id="ARBA00022679"/>
    </source>
</evidence>
<dbReference type="GO" id="GO:0005829">
    <property type="term" value="C:cytosol"/>
    <property type="evidence" value="ECO:0007669"/>
    <property type="project" value="TreeGrafter"/>
</dbReference>
<dbReference type="NCBIfam" id="NF003623">
    <property type="entry name" value="PRK05265.1-1"/>
    <property type="match status" value="1"/>
</dbReference>
<evidence type="ECO:0000313" key="6">
    <source>
        <dbReference type="EMBL" id="SFV83668.1"/>
    </source>
</evidence>
<proteinExistence type="inferred from homology"/>
<keyword evidence="1" id="KW-0963">Cytoplasm</keyword>